<dbReference type="InterPro" id="IPR033875">
    <property type="entry name" value="FlhG"/>
</dbReference>
<keyword evidence="1" id="KW-0547">Nucleotide-binding</keyword>
<gene>
    <name evidence="4" type="ORF">G3M99_01340</name>
</gene>
<dbReference type="InterPro" id="IPR027417">
    <property type="entry name" value="P-loop_NTPase"/>
</dbReference>
<evidence type="ECO:0000313" key="5">
    <source>
        <dbReference type="Proteomes" id="UP000481872"/>
    </source>
</evidence>
<proteinExistence type="predicted"/>
<name>A0A6M0GY39_9CLOT</name>
<keyword evidence="5" id="KW-1185">Reference proteome</keyword>
<evidence type="ECO:0000256" key="2">
    <source>
        <dbReference type="ARBA" id="ARBA00022840"/>
    </source>
</evidence>
<dbReference type="Proteomes" id="UP000481872">
    <property type="component" value="Unassembled WGS sequence"/>
</dbReference>
<evidence type="ECO:0000313" key="4">
    <source>
        <dbReference type="EMBL" id="NEU03516.1"/>
    </source>
</evidence>
<evidence type="ECO:0000259" key="3">
    <source>
        <dbReference type="Pfam" id="PF13614"/>
    </source>
</evidence>
<dbReference type="Gene3D" id="3.40.50.300">
    <property type="entry name" value="P-loop containing nucleotide triphosphate hydrolases"/>
    <property type="match status" value="1"/>
</dbReference>
<comment type="caution">
    <text evidence="4">The sequence shown here is derived from an EMBL/GenBank/DDBJ whole genome shotgun (WGS) entry which is preliminary data.</text>
</comment>
<dbReference type="InterPro" id="IPR025669">
    <property type="entry name" value="AAA_dom"/>
</dbReference>
<dbReference type="GO" id="GO:0051782">
    <property type="term" value="P:negative regulation of cell division"/>
    <property type="evidence" value="ECO:0007669"/>
    <property type="project" value="TreeGrafter"/>
</dbReference>
<organism evidence="4 5">
    <name type="scientific">Clostridium senegalense</name>
    <dbReference type="NCBI Taxonomy" id="1465809"/>
    <lineage>
        <taxon>Bacteria</taxon>
        <taxon>Bacillati</taxon>
        <taxon>Bacillota</taxon>
        <taxon>Clostridia</taxon>
        <taxon>Eubacteriales</taxon>
        <taxon>Clostridiaceae</taxon>
        <taxon>Clostridium</taxon>
    </lineage>
</organism>
<dbReference type="GO" id="GO:0016887">
    <property type="term" value="F:ATP hydrolysis activity"/>
    <property type="evidence" value="ECO:0007669"/>
    <property type="project" value="TreeGrafter"/>
</dbReference>
<dbReference type="InterPro" id="IPR025501">
    <property type="entry name" value="MinD_FleN"/>
</dbReference>
<dbReference type="Pfam" id="PF13614">
    <property type="entry name" value="AAA_31"/>
    <property type="match status" value="1"/>
</dbReference>
<accession>A0A6M0GY39</accession>
<keyword evidence="2" id="KW-0067">ATP-binding</keyword>
<reference evidence="4 5" key="1">
    <citation type="submission" date="2020-02" db="EMBL/GenBank/DDBJ databases">
        <title>Genome assembly of a novel Clostridium senegalense strain.</title>
        <authorList>
            <person name="Gupta T.B."/>
            <person name="Jauregui R."/>
            <person name="Maclean P."/>
            <person name="Nawarathana A."/>
            <person name="Brightwell G."/>
        </authorList>
    </citation>
    <scope>NUCLEOTIDE SEQUENCE [LARGE SCALE GENOMIC DNA]</scope>
    <source>
        <strain evidence="4 5">AGRFS4</strain>
    </source>
</reference>
<evidence type="ECO:0000256" key="1">
    <source>
        <dbReference type="ARBA" id="ARBA00022741"/>
    </source>
</evidence>
<dbReference type="GO" id="GO:0009898">
    <property type="term" value="C:cytoplasmic side of plasma membrane"/>
    <property type="evidence" value="ECO:0007669"/>
    <property type="project" value="TreeGrafter"/>
</dbReference>
<dbReference type="RefSeq" id="WP_061994887.1">
    <property type="nucleotide sequence ID" value="NZ_JAAGPU010000001.1"/>
</dbReference>
<dbReference type="PIRSF" id="PIRSF003092">
    <property type="entry name" value="MinD"/>
    <property type="match status" value="1"/>
</dbReference>
<dbReference type="PANTHER" id="PTHR43384">
    <property type="entry name" value="SEPTUM SITE-DETERMINING PROTEIN MIND HOMOLOG, CHLOROPLASTIC-RELATED"/>
    <property type="match status" value="1"/>
</dbReference>
<dbReference type="PANTHER" id="PTHR43384:SF4">
    <property type="entry name" value="CELLULOSE BIOSYNTHESIS PROTEIN BCSQ-RELATED"/>
    <property type="match status" value="1"/>
</dbReference>
<dbReference type="GO" id="GO:0005524">
    <property type="term" value="F:ATP binding"/>
    <property type="evidence" value="ECO:0007669"/>
    <property type="project" value="UniProtKB-KW"/>
</dbReference>
<dbReference type="GO" id="GO:0005829">
    <property type="term" value="C:cytosol"/>
    <property type="evidence" value="ECO:0007669"/>
    <property type="project" value="TreeGrafter"/>
</dbReference>
<dbReference type="InterPro" id="IPR050625">
    <property type="entry name" value="ParA/MinD_ATPase"/>
</dbReference>
<feature type="domain" description="AAA" evidence="3">
    <location>
        <begin position="26"/>
        <end position="192"/>
    </location>
</feature>
<dbReference type="CDD" id="cd02038">
    <property type="entry name" value="FlhG-like"/>
    <property type="match status" value="1"/>
</dbReference>
<dbReference type="EMBL" id="JAAGPU010000001">
    <property type="protein sequence ID" value="NEU03516.1"/>
    <property type="molecule type" value="Genomic_DNA"/>
</dbReference>
<protein>
    <submittedName>
        <fullName evidence="4">MinD/ParA family protein</fullName>
    </submittedName>
</protein>
<dbReference type="AlphaFoldDB" id="A0A6M0GY39"/>
<dbReference type="SUPFAM" id="SSF52540">
    <property type="entry name" value="P-loop containing nucleoside triphosphate hydrolases"/>
    <property type="match status" value="1"/>
</dbReference>
<sequence length="289" mass="32147">MLDQASKLRELANESTKIKNDKNLSTKIITVTSGKGGVGKSNIVVNLAICLQKMGKRVLIFDADIGMGNDDILMGCFPKYNIFDIIFNEKDITEIIVEGPLGVNLISGGSGLGRMDDLTDIQRQKFLENLEGLRGYDYILMDTGAGINKSVLSFISCSDDFIVVTTPEPTSLTDAYSLIKAVRHFNIKDNGNIIVNRVLDNIEGENTFLKLQGAAEKFLDIKLNFLGKVYEDSKLLKSVRVQKPVYIGYPNSYVSKDIENIARKMEGLLIRENNSGIQKFFKKIFNIIS</sequence>